<evidence type="ECO:0000313" key="2">
    <source>
        <dbReference type="EMBL" id="CAE8611662.1"/>
    </source>
</evidence>
<dbReference type="EMBL" id="CAJNNV010025037">
    <property type="protein sequence ID" value="CAE8611662.1"/>
    <property type="molecule type" value="Genomic_DNA"/>
</dbReference>
<sequence length="121" mass="13360">MWRAPEELIQQPKPGLPEQPPCQGRLGQDLELPAFDADAELRDASPPPVSEALSSSWQTAVEDTEEWAEECRLQWRTRALKDSQSASTSTVALEETWQRIAEAALSAAAKAHVLEPSTIHD</sequence>
<feature type="region of interest" description="Disordered" evidence="1">
    <location>
        <begin position="1"/>
        <end position="61"/>
    </location>
</feature>
<gene>
    <name evidence="2" type="ORF">PGLA1383_LOCUS29462</name>
</gene>
<feature type="compositionally biased region" description="Polar residues" evidence="1">
    <location>
        <begin position="52"/>
        <end position="61"/>
    </location>
</feature>
<keyword evidence="3" id="KW-1185">Reference proteome</keyword>
<organism evidence="2 3">
    <name type="scientific">Polarella glacialis</name>
    <name type="common">Dinoflagellate</name>
    <dbReference type="NCBI Taxonomy" id="89957"/>
    <lineage>
        <taxon>Eukaryota</taxon>
        <taxon>Sar</taxon>
        <taxon>Alveolata</taxon>
        <taxon>Dinophyceae</taxon>
        <taxon>Suessiales</taxon>
        <taxon>Suessiaceae</taxon>
        <taxon>Polarella</taxon>
    </lineage>
</organism>
<dbReference type="Proteomes" id="UP000654075">
    <property type="component" value="Unassembled WGS sequence"/>
</dbReference>
<reference evidence="2" key="1">
    <citation type="submission" date="2021-02" db="EMBL/GenBank/DDBJ databases">
        <authorList>
            <person name="Dougan E. K."/>
            <person name="Rhodes N."/>
            <person name="Thang M."/>
            <person name="Chan C."/>
        </authorList>
    </citation>
    <scope>NUCLEOTIDE SEQUENCE</scope>
</reference>
<evidence type="ECO:0000313" key="3">
    <source>
        <dbReference type="Proteomes" id="UP000654075"/>
    </source>
</evidence>
<name>A0A813FAW1_POLGL</name>
<protein>
    <submittedName>
        <fullName evidence="2">Uncharacterized protein</fullName>
    </submittedName>
</protein>
<proteinExistence type="predicted"/>
<comment type="caution">
    <text evidence="2">The sequence shown here is derived from an EMBL/GenBank/DDBJ whole genome shotgun (WGS) entry which is preliminary data.</text>
</comment>
<accession>A0A813FAW1</accession>
<evidence type="ECO:0000256" key="1">
    <source>
        <dbReference type="SAM" id="MobiDB-lite"/>
    </source>
</evidence>
<dbReference type="AlphaFoldDB" id="A0A813FAW1"/>